<accession>A0A415ELM0</accession>
<evidence type="ECO:0000256" key="1">
    <source>
        <dbReference type="SAM" id="Coils"/>
    </source>
</evidence>
<dbReference type="Pfam" id="PF25984">
    <property type="entry name" value="BSH_YknX"/>
    <property type="match status" value="1"/>
</dbReference>
<dbReference type="Gene3D" id="2.40.30.170">
    <property type="match status" value="1"/>
</dbReference>
<dbReference type="GO" id="GO:1990281">
    <property type="term" value="C:efflux pump complex"/>
    <property type="evidence" value="ECO:0007669"/>
    <property type="project" value="TreeGrafter"/>
</dbReference>
<feature type="coiled-coil region" evidence="1">
    <location>
        <begin position="155"/>
        <end position="212"/>
    </location>
</feature>
<dbReference type="Proteomes" id="UP000286288">
    <property type="component" value="Unassembled WGS sequence"/>
</dbReference>
<dbReference type="PANTHER" id="PTHR30469">
    <property type="entry name" value="MULTIDRUG RESISTANCE PROTEIN MDTA"/>
    <property type="match status" value="1"/>
</dbReference>
<sequence>MKPKKRKKFNRKWYFSLLVITVLLAAGAISIVATIGKTKESSSTTTIEARSVKSLIDEVKAANLILAGKVSANNSNKIKIDPERGSVKEILVNEGDVVEKGQPLFTYQTDQQRKVVEAEMDVEIKVRAVEQARVTANQKWTAHNQKVEELGKARQDYAKEKSEELQSTIKALEGEIIGLNADAIAGDNEVKNAETELRRAQLLQENEKERLKEDTVTADHSGRIKSLNHDLVNQSKERQKEENFMEILDDSSLYVDGQVTEFDREKVAVNQRLEIMDRKDQGNTWQGSIVQVANLTSDTKQDDQKEENPNLSKFPYKVKIDQKEEMPLIGSNVYVNVLPQGFVPGKVIINQRYLMEKDGKYYVWKVENDRIKEHEVKVNPMDNELAEIVEGLTFEDQLVLPQTGMVEGMEVGASVDA</sequence>
<evidence type="ECO:0000259" key="3">
    <source>
        <dbReference type="Pfam" id="PF25990"/>
    </source>
</evidence>
<dbReference type="AlphaFoldDB" id="A0A415ELM0"/>
<dbReference type="InterPro" id="IPR058639">
    <property type="entry name" value="BSH_YknX-like"/>
</dbReference>
<dbReference type="SUPFAM" id="SSF51230">
    <property type="entry name" value="Single hybrid motif"/>
    <property type="match status" value="1"/>
</dbReference>
<evidence type="ECO:0000313" key="4">
    <source>
        <dbReference type="EMBL" id="RHK02702.1"/>
    </source>
</evidence>
<dbReference type="Gene3D" id="2.40.420.20">
    <property type="match status" value="1"/>
</dbReference>
<dbReference type="InterPro" id="IPR011053">
    <property type="entry name" value="Single_hybrid_motif"/>
</dbReference>
<keyword evidence="1" id="KW-0175">Coiled coil</keyword>
<evidence type="ECO:0000259" key="2">
    <source>
        <dbReference type="Pfam" id="PF25984"/>
    </source>
</evidence>
<feature type="domain" description="YknX-like barrel-sandwich hybrid" evidence="2">
    <location>
        <begin position="77"/>
        <end position="247"/>
    </location>
</feature>
<comment type="caution">
    <text evidence="4">The sequence shown here is derived from an EMBL/GenBank/DDBJ whole genome shotgun (WGS) entry which is preliminary data.</text>
</comment>
<dbReference type="GO" id="GO:0015562">
    <property type="term" value="F:efflux transmembrane transporter activity"/>
    <property type="evidence" value="ECO:0007669"/>
    <property type="project" value="TreeGrafter"/>
</dbReference>
<dbReference type="PANTHER" id="PTHR30469:SF15">
    <property type="entry name" value="HLYD FAMILY OF SECRETION PROTEINS"/>
    <property type="match status" value="1"/>
</dbReference>
<evidence type="ECO:0000313" key="5">
    <source>
        <dbReference type="Proteomes" id="UP000286288"/>
    </source>
</evidence>
<name>A0A415ELM0_ENTCA</name>
<dbReference type="Gene3D" id="2.40.50.100">
    <property type="match status" value="1"/>
</dbReference>
<gene>
    <name evidence="4" type="ORF">DW084_17820</name>
</gene>
<organism evidence="4 5">
    <name type="scientific">Enterococcus casseliflavus</name>
    <name type="common">Enterococcus flavescens</name>
    <dbReference type="NCBI Taxonomy" id="37734"/>
    <lineage>
        <taxon>Bacteria</taxon>
        <taxon>Bacillati</taxon>
        <taxon>Bacillota</taxon>
        <taxon>Bacilli</taxon>
        <taxon>Lactobacillales</taxon>
        <taxon>Enterococcaceae</taxon>
        <taxon>Enterococcus</taxon>
    </lineage>
</organism>
<dbReference type="RefSeq" id="WP_151196609.1">
    <property type="nucleotide sequence ID" value="NZ_JALKPN010000018.1"/>
</dbReference>
<reference evidence="4 5" key="1">
    <citation type="submission" date="2018-08" db="EMBL/GenBank/DDBJ databases">
        <title>A genome reference for cultivated species of the human gut microbiota.</title>
        <authorList>
            <person name="Zou Y."/>
            <person name="Xue W."/>
            <person name="Luo G."/>
        </authorList>
    </citation>
    <scope>NUCLEOTIDE SEQUENCE [LARGE SCALE GENOMIC DNA]</scope>
    <source>
        <strain evidence="4 5">AF48-16</strain>
    </source>
</reference>
<protein>
    <submittedName>
        <fullName evidence="4">Efflux RND transporter periplasmic adaptor subunit</fullName>
    </submittedName>
</protein>
<proteinExistence type="predicted"/>
<dbReference type="EMBL" id="QRMZ01000043">
    <property type="protein sequence ID" value="RHK02702.1"/>
    <property type="molecule type" value="Genomic_DNA"/>
</dbReference>
<dbReference type="InterPro" id="IPR058636">
    <property type="entry name" value="Beta-barrel_YknX"/>
</dbReference>
<dbReference type="Pfam" id="PF25990">
    <property type="entry name" value="Beta-barrel_YknX"/>
    <property type="match status" value="1"/>
</dbReference>
<feature type="domain" description="YknX-like beta-barrel" evidence="3">
    <location>
        <begin position="254"/>
        <end position="337"/>
    </location>
</feature>